<dbReference type="GO" id="GO:0003984">
    <property type="term" value="F:acetolactate synthase activity"/>
    <property type="evidence" value="ECO:0000318"/>
    <property type="project" value="GO_Central"/>
</dbReference>
<organism evidence="8 9">
    <name type="scientific">Klebsormidium nitens</name>
    <name type="common">Green alga</name>
    <name type="synonym">Ulothrix nitens</name>
    <dbReference type="NCBI Taxonomy" id="105231"/>
    <lineage>
        <taxon>Eukaryota</taxon>
        <taxon>Viridiplantae</taxon>
        <taxon>Streptophyta</taxon>
        <taxon>Klebsormidiophyceae</taxon>
        <taxon>Klebsormidiales</taxon>
        <taxon>Klebsormidiaceae</taxon>
        <taxon>Klebsormidium</taxon>
    </lineage>
</organism>
<dbReference type="Pfam" id="PF02776">
    <property type="entry name" value="TPP_enzyme_N"/>
    <property type="match status" value="1"/>
</dbReference>
<dbReference type="GO" id="GO:0005948">
    <property type="term" value="C:acetolactate synthase complex"/>
    <property type="evidence" value="ECO:0000318"/>
    <property type="project" value="GO_Central"/>
</dbReference>
<dbReference type="Pfam" id="PF00205">
    <property type="entry name" value="TPP_enzyme_M"/>
    <property type="match status" value="1"/>
</dbReference>
<dbReference type="AlphaFoldDB" id="A0A1Y1I1A9"/>
<dbReference type="EMBL" id="DF237079">
    <property type="protein sequence ID" value="GAQ82961.1"/>
    <property type="molecule type" value="Genomic_DNA"/>
</dbReference>
<evidence type="ECO:0000313" key="9">
    <source>
        <dbReference type="Proteomes" id="UP000054558"/>
    </source>
</evidence>
<dbReference type="InterPro" id="IPR000399">
    <property type="entry name" value="TPP-bd_CS"/>
</dbReference>
<dbReference type="GO" id="GO:0009097">
    <property type="term" value="P:isoleucine biosynthetic process"/>
    <property type="evidence" value="ECO:0000318"/>
    <property type="project" value="GO_Central"/>
</dbReference>
<evidence type="ECO:0000256" key="4">
    <source>
        <dbReference type="SAM" id="MobiDB-lite"/>
    </source>
</evidence>
<dbReference type="GO" id="GO:0009099">
    <property type="term" value="P:L-valine biosynthetic process"/>
    <property type="evidence" value="ECO:0000318"/>
    <property type="project" value="GO_Central"/>
</dbReference>
<dbReference type="PANTHER" id="PTHR18968">
    <property type="entry name" value="THIAMINE PYROPHOSPHATE ENZYMES"/>
    <property type="match status" value="1"/>
</dbReference>
<evidence type="ECO:0000259" key="5">
    <source>
        <dbReference type="Pfam" id="PF00205"/>
    </source>
</evidence>
<dbReference type="Gene3D" id="3.40.50.1220">
    <property type="entry name" value="TPP-binding domain"/>
    <property type="match status" value="1"/>
</dbReference>
<feature type="domain" description="Thiamine pyrophosphate enzyme TPP-binding" evidence="6">
    <location>
        <begin position="390"/>
        <end position="536"/>
    </location>
</feature>
<dbReference type="PANTHER" id="PTHR18968:SF129">
    <property type="entry name" value="ACETOLACTATE SYNTHASE"/>
    <property type="match status" value="1"/>
</dbReference>
<dbReference type="InterPro" id="IPR029061">
    <property type="entry name" value="THDP-binding"/>
</dbReference>
<name>A0A1Y1I1A9_KLENI</name>
<dbReference type="CDD" id="cd07035">
    <property type="entry name" value="TPP_PYR_POX_like"/>
    <property type="match status" value="1"/>
</dbReference>
<dbReference type="Proteomes" id="UP000054558">
    <property type="component" value="Unassembled WGS sequence"/>
</dbReference>
<evidence type="ECO:0000256" key="3">
    <source>
        <dbReference type="RuleBase" id="RU362132"/>
    </source>
</evidence>
<dbReference type="STRING" id="105231.A0A1Y1I1A9"/>
<dbReference type="GO" id="GO:0000287">
    <property type="term" value="F:magnesium ion binding"/>
    <property type="evidence" value="ECO:0007669"/>
    <property type="project" value="InterPro"/>
</dbReference>
<reference evidence="8 9" key="1">
    <citation type="journal article" date="2014" name="Nat. Commun.">
        <title>Klebsormidium flaccidum genome reveals primary factors for plant terrestrial adaptation.</title>
        <authorList>
            <person name="Hori K."/>
            <person name="Maruyama F."/>
            <person name="Fujisawa T."/>
            <person name="Togashi T."/>
            <person name="Yamamoto N."/>
            <person name="Seo M."/>
            <person name="Sato S."/>
            <person name="Yamada T."/>
            <person name="Mori H."/>
            <person name="Tajima N."/>
            <person name="Moriyama T."/>
            <person name="Ikeuchi M."/>
            <person name="Watanabe M."/>
            <person name="Wada H."/>
            <person name="Kobayashi K."/>
            <person name="Saito M."/>
            <person name="Masuda T."/>
            <person name="Sasaki-Sekimoto Y."/>
            <person name="Mashiguchi K."/>
            <person name="Awai K."/>
            <person name="Shimojima M."/>
            <person name="Masuda S."/>
            <person name="Iwai M."/>
            <person name="Nobusawa T."/>
            <person name="Narise T."/>
            <person name="Kondo S."/>
            <person name="Saito H."/>
            <person name="Sato R."/>
            <person name="Murakawa M."/>
            <person name="Ihara Y."/>
            <person name="Oshima-Yamada Y."/>
            <person name="Ohtaka K."/>
            <person name="Satoh M."/>
            <person name="Sonobe K."/>
            <person name="Ishii M."/>
            <person name="Ohtani R."/>
            <person name="Kanamori-Sato M."/>
            <person name="Honoki R."/>
            <person name="Miyazaki D."/>
            <person name="Mochizuki H."/>
            <person name="Umetsu J."/>
            <person name="Higashi K."/>
            <person name="Shibata D."/>
            <person name="Kamiya Y."/>
            <person name="Sato N."/>
            <person name="Nakamura Y."/>
            <person name="Tabata S."/>
            <person name="Ida S."/>
            <person name="Kurokawa K."/>
            <person name="Ohta H."/>
        </authorList>
    </citation>
    <scope>NUCLEOTIDE SEQUENCE [LARGE SCALE GENOMIC DNA]</scope>
    <source>
        <strain evidence="8 9">NIES-2285</strain>
    </source>
</reference>
<keyword evidence="2 3" id="KW-0786">Thiamine pyrophosphate</keyword>
<evidence type="ECO:0000259" key="7">
    <source>
        <dbReference type="Pfam" id="PF02776"/>
    </source>
</evidence>
<dbReference type="OMA" id="AGNFATW"/>
<dbReference type="OrthoDB" id="3633556at2759"/>
<feature type="region of interest" description="Disordered" evidence="4">
    <location>
        <begin position="577"/>
        <end position="634"/>
    </location>
</feature>
<comment type="similarity">
    <text evidence="1 3">Belongs to the TPP enzyme family.</text>
</comment>
<dbReference type="Pfam" id="PF02775">
    <property type="entry name" value="TPP_enzyme_C"/>
    <property type="match status" value="1"/>
</dbReference>
<evidence type="ECO:0000313" key="8">
    <source>
        <dbReference type="EMBL" id="GAQ82961.1"/>
    </source>
</evidence>
<dbReference type="FunFam" id="3.40.50.970:FF:000007">
    <property type="entry name" value="Acetolactate synthase"/>
    <property type="match status" value="1"/>
</dbReference>
<dbReference type="Gene3D" id="3.40.50.970">
    <property type="match status" value="2"/>
</dbReference>
<dbReference type="SUPFAM" id="SSF52467">
    <property type="entry name" value="DHS-like NAD/FAD-binding domain"/>
    <property type="match status" value="1"/>
</dbReference>
<dbReference type="InterPro" id="IPR012001">
    <property type="entry name" value="Thiamin_PyroP_enz_TPP-bd_dom"/>
</dbReference>
<evidence type="ECO:0000259" key="6">
    <source>
        <dbReference type="Pfam" id="PF02775"/>
    </source>
</evidence>
<dbReference type="GO" id="GO:0050660">
    <property type="term" value="F:flavin adenine dinucleotide binding"/>
    <property type="evidence" value="ECO:0000318"/>
    <property type="project" value="GO_Central"/>
</dbReference>
<gene>
    <name evidence="8" type="ORF">KFL_001300240</name>
</gene>
<dbReference type="NCBIfam" id="NF006187">
    <property type="entry name" value="PRK08322.1"/>
    <property type="match status" value="1"/>
</dbReference>
<dbReference type="InterPro" id="IPR012000">
    <property type="entry name" value="Thiamin_PyroP_enz_cen_dom"/>
</dbReference>
<feature type="domain" description="Thiamine pyrophosphate enzyme N-terminal TPP-binding" evidence="7">
    <location>
        <begin position="13"/>
        <end position="123"/>
    </location>
</feature>
<proteinExistence type="inferred from homology"/>
<protein>
    <submittedName>
        <fullName evidence="8">Acetohydroxyacid synthase</fullName>
    </submittedName>
</protein>
<feature type="compositionally biased region" description="Basic and acidic residues" evidence="4">
    <location>
        <begin position="600"/>
        <end position="613"/>
    </location>
</feature>
<dbReference type="InterPro" id="IPR029035">
    <property type="entry name" value="DHS-like_NAD/FAD-binding_dom"/>
</dbReference>
<evidence type="ECO:0000256" key="2">
    <source>
        <dbReference type="ARBA" id="ARBA00023052"/>
    </source>
</evidence>
<feature type="domain" description="Thiamine pyrophosphate enzyme central" evidence="5">
    <location>
        <begin position="197"/>
        <end position="330"/>
    </location>
</feature>
<dbReference type="InterPro" id="IPR045229">
    <property type="entry name" value="TPP_enz"/>
</dbReference>
<keyword evidence="9" id="KW-1185">Reference proteome</keyword>
<evidence type="ECO:0000256" key="1">
    <source>
        <dbReference type="ARBA" id="ARBA00007812"/>
    </source>
</evidence>
<dbReference type="SUPFAM" id="SSF52518">
    <property type="entry name" value="Thiamin diphosphate-binding fold (THDP-binding)"/>
    <property type="match status" value="2"/>
</dbReference>
<dbReference type="GO" id="GO:0030976">
    <property type="term" value="F:thiamine pyrophosphate binding"/>
    <property type="evidence" value="ECO:0007669"/>
    <property type="project" value="InterPro"/>
</dbReference>
<accession>A0A1Y1I1A9</accession>
<sequence>MTGSGDNELPSVKTSDLFARALENEGIKYIFGIPGEENLDFLNSLKDSKIQLVLTRHEQAAGFMAATVGRITGKCGVALSTLGPGATNFATAAAYAQLAGFPMLMITGQKPIRQSKQGSFQIVEIVDLMKQVTKFTKQIADGDLVPSLVRESIRVAEEERPGAVHLELPEDIAKTMSHAHIFPVYQVRRPVAEEKSIAKAVAMIQAARHPLLLIGAGANRKRTQNMLRQFVDDIGIPFVTTQMGKGVVTERSPLYCGCAALSVSDFANVCLEKSDLVIVVGHDVVEKPPFFMKYQQAPYVIHVNFYSAKVDNVYFPQHEVVGDIANAIWQIKERVVKQDHWDFHYYLETRTKMLDHFKIGQDDDRFPLVPQRIVHDVRQVMPDDGVVALDNGMYKIWFARLYAAVEPNTLLLDNALATMGAGLPSAMAVALLNPEKKVLAVAGDGGFMMNSQELETCVRLNLNITVAVLNDSGFGMIKWKQKAEGLPKFGLEYGNPDFVAYAEAYGMKGYRVNSADELLPLLKKTFDEPGPKLIEIPIAYDWANELLDKELPGKLQEQASVPKTPIPEELRAIVEGSKPVPLSLPQTAQTPGEPKITQDTAREDAFLKAREEENPLPSSDAETPKTVPKSTSQI</sequence>
<dbReference type="PROSITE" id="PS00187">
    <property type="entry name" value="TPP_ENZYMES"/>
    <property type="match status" value="1"/>
</dbReference>
<dbReference type="InterPro" id="IPR011766">
    <property type="entry name" value="TPP_enzyme_TPP-bd"/>
</dbReference>